<evidence type="ECO:0000313" key="4">
    <source>
        <dbReference type="Proteomes" id="UP000013827"/>
    </source>
</evidence>
<dbReference type="InterPro" id="IPR016130">
    <property type="entry name" value="Tyr_Pase_AS"/>
</dbReference>
<keyword evidence="1" id="KW-1133">Transmembrane helix</keyword>
<evidence type="ECO:0000256" key="1">
    <source>
        <dbReference type="SAM" id="Phobius"/>
    </source>
</evidence>
<dbReference type="STRING" id="2903.R1DZ37"/>
<protein>
    <recommendedName>
        <fullName evidence="2">Tyrosine specific protein phosphatases domain-containing protein</fullName>
    </recommendedName>
</protein>
<evidence type="ECO:0000259" key="2">
    <source>
        <dbReference type="PROSITE" id="PS50056"/>
    </source>
</evidence>
<dbReference type="AlphaFoldDB" id="A0A0D3KY48"/>
<dbReference type="EnsemblProtists" id="EOD40683">
    <property type="protein sequence ID" value="EOD40683"/>
    <property type="gene ID" value="EMIHUDRAFT_454156"/>
</dbReference>
<organism evidence="3 4">
    <name type="scientific">Emiliania huxleyi (strain CCMP1516)</name>
    <dbReference type="NCBI Taxonomy" id="280463"/>
    <lineage>
        <taxon>Eukaryota</taxon>
        <taxon>Haptista</taxon>
        <taxon>Haptophyta</taxon>
        <taxon>Prymnesiophyceae</taxon>
        <taxon>Isochrysidales</taxon>
        <taxon>Noelaerhabdaceae</taxon>
        <taxon>Emiliania</taxon>
    </lineage>
</organism>
<name>A0A0D3KY48_EMIH1</name>
<keyword evidence="4" id="KW-1185">Reference proteome</keyword>
<dbReference type="PROSITE" id="PS00383">
    <property type="entry name" value="TYR_PHOSPHATASE_1"/>
    <property type="match status" value="1"/>
</dbReference>
<accession>A0A0D3KY48</accession>
<dbReference type="SUPFAM" id="SSF52799">
    <property type="entry name" value="(Phosphotyrosine protein) phosphatases II"/>
    <property type="match status" value="1"/>
</dbReference>
<proteinExistence type="predicted"/>
<dbReference type="Gene3D" id="3.90.190.10">
    <property type="entry name" value="Protein tyrosine phosphatase superfamily"/>
    <property type="match status" value="1"/>
</dbReference>
<dbReference type="KEGG" id="ehx:EMIHUDRAFT_454156"/>
<keyword evidence="1" id="KW-0472">Membrane</keyword>
<dbReference type="InterPro" id="IPR000387">
    <property type="entry name" value="Tyr_Pase_dom"/>
</dbReference>
<dbReference type="InterPro" id="IPR029021">
    <property type="entry name" value="Prot-tyrosine_phosphatase-like"/>
</dbReference>
<dbReference type="PROSITE" id="PS50056">
    <property type="entry name" value="TYR_PHOSPHATASE_2"/>
    <property type="match status" value="1"/>
</dbReference>
<sequence length="207" mass="22995">MPLRSLLVYSAATHGLFAGLFVARVGMGILGKQRAAGVVPWWSYLVWAPFHSFTYLYTYFHTLHSEAHGTPVATEVAPGWWIGGRYAHWRMPERRWAATIDLTCEFPEGSIRNTSNYLLTPCWDGVPPTPAQIEEAARLAARACGQGDVMVHCAHGRGRSTTVMLACLVRAGLFSDWRDAFEAEALDTWEARYGTAPYSVSSPRPSF</sequence>
<dbReference type="PaxDb" id="2903-EOD40683"/>
<reference evidence="3" key="2">
    <citation type="submission" date="2024-10" db="UniProtKB">
        <authorList>
            <consortium name="EnsemblProtists"/>
        </authorList>
    </citation>
    <scope>IDENTIFICATION</scope>
</reference>
<evidence type="ECO:0000313" key="3">
    <source>
        <dbReference type="EnsemblProtists" id="EOD40683"/>
    </source>
</evidence>
<feature type="domain" description="Tyrosine specific protein phosphatases" evidence="2">
    <location>
        <begin position="145"/>
        <end position="173"/>
    </location>
</feature>
<reference evidence="4" key="1">
    <citation type="journal article" date="2013" name="Nature">
        <title>Pan genome of the phytoplankton Emiliania underpins its global distribution.</title>
        <authorList>
            <person name="Read B.A."/>
            <person name="Kegel J."/>
            <person name="Klute M.J."/>
            <person name="Kuo A."/>
            <person name="Lefebvre S.C."/>
            <person name="Maumus F."/>
            <person name="Mayer C."/>
            <person name="Miller J."/>
            <person name="Monier A."/>
            <person name="Salamov A."/>
            <person name="Young J."/>
            <person name="Aguilar M."/>
            <person name="Claverie J.M."/>
            <person name="Frickenhaus S."/>
            <person name="Gonzalez K."/>
            <person name="Herman E.K."/>
            <person name="Lin Y.C."/>
            <person name="Napier J."/>
            <person name="Ogata H."/>
            <person name="Sarno A.F."/>
            <person name="Shmutz J."/>
            <person name="Schroeder D."/>
            <person name="de Vargas C."/>
            <person name="Verret F."/>
            <person name="von Dassow P."/>
            <person name="Valentin K."/>
            <person name="Van de Peer Y."/>
            <person name="Wheeler G."/>
            <person name="Dacks J.B."/>
            <person name="Delwiche C.F."/>
            <person name="Dyhrman S.T."/>
            <person name="Glockner G."/>
            <person name="John U."/>
            <person name="Richards T."/>
            <person name="Worden A.Z."/>
            <person name="Zhang X."/>
            <person name="Grigoriev I.V."/>
            <person name="Allen A.E."/>
            <person name="Bidle K."/>
            <person name="Borodovsky M."/>
            <person name="Bowler C."/>
            <person name="Brownlee C."/>
            <person name="Cock J.M."/>
            <person name="Elias M."/>
            <person name="Gladyshev V.N."/>
            <person name="Groth M."/>
            <person name="Guda C."/>
            <person name="Hadaegh A."/>
            <person name="Iglesias-Rodriguez M.D."/>
            <person name="Jenkins J."/>
            <person name="Jones B.M."/>
            <person name="Lawson T."/>
            <person name="Leese F."/>
            <person name="Lindquist E."/>
            <person name="Lobanov A."/>
            <person name="Lomsadze A."/>
            <person name="Malik S.B."/>
            <person name="Marsh M.E."/>
            <person name="Mackinder L."/>
            <person name="Mock T."/>
            <person name="Mueller-Roeber B."/>
            <person name="Pagarete A."/>
            <person name="Parker M."/>
            <person name="Probert I."/>
            <person name="Quesneville H."/>
            <person name="Raines C."/>
            <person name="Rensing S.A."/>
            <person name="Riano-Pachon D.M."/>
            <person name="Richier S."/>
            <person name="Rokitta S."/>
            <person name="Shiraiwa Y."/>
            <person name="Soanes D.M."/>
            <person name="van der Giezen M."/>
            <person name="Wahlund T.M."/>
            <person name="Williams B."/>
            <person name="Wilson W."/>
            <person name="Wolfe G."/>
            <person name="Wurch L.L."/>
        </authorList>
    </citation>
    <scope>NUCLEOTIDE SEQUENCE</scope>
</reference>
<feature type="transmembrane region" description="Helical" evidence="1">
    <location>
        <begin position="6"/>
        <end position="27"/>
    </location>
</feature>
<dbReference type="RefSeq" id="XP_005793112.1">
    <property type="nucleotide sequence ID" value="XM_005793055.1"/>
</dbReference>
<dbReference type="OMA" id="NAYMCIP"/>
<feature type="transmembrane region" description="Helical" evidence="1">
    <location>
        <begin position="39"/>
        <end position="60"/>
    </location>
</feature>
<dbReference type="GeneID" id="17285953"/>
<dbReference type="Proteomes" id="UP000013827">
    <property type="component" value="Unassembled WGS sequence"/>
</dbReference>
<dbReference type="PANTHER" id="PTHR47216:SF4">
    <property type="entry name" value="OS01G0859400 PROTEIN"/>
    <property type="match status" value="1"/>
</dbReference>
<dbReference type="HOGENOM" id="CLU_103975_0_0_1"/>
<dbReference type="eggNOG" id="ENOG502QT3P">
    <property type="taxonomic scope" value="Eukaryota"/>
</dbReference>
<keyword evidence="1" id="KW-0812">Transmembrane</keyword>
<dbReference type="PANTHER" id="PTHR47216">
    <property type="match status" value="1"/>
</dbReference>
<dbReference type="Pfam" id="PF22785">
    <property type="entry name" value="Tc-R-P"/>
    <property type="match status" value="1"/>
</dbReference>